<keyword evidence="9" id="KW-1185">Reference proteome</keyword>
<evidence type="ECO:0000259" key="7">
    <source>
        <dbReference type="Pfam" id="PF04316"/>
    </source>
</evidence>
<evidence type="ECO:0000313" key="9">
    <source>
        <dbReference type="Proteomes" id="UP001519345"/>
    </source>
</evidence>
<keyword evidence="3" id="KW-0678">Repressor</keyword>
<keyword evidence="6" id="KW-0804">Transcription</keyword>
<proteinExistence type="inferred from homology"/>
<dbReference type="Pfam" id="PF04316">
    <property type="entry name" value="FlgM"/>
    <property type="match status" value="1"/>
</dbReference>
<evidence type="ECO:0000256" key="5">
    <source>
        <dbReference type="ARBA" id="ARBA00023015"/>
    </source>
</evidence>
<comment type="similarity">
    <text evidence="1">Belongs to the FlgM family.</text>
</comment>
<accession>A0ABS4IJN8</accession>
<keyword evidence="5" id="KW-0805">Transcription regulation</keyword>
<organism evidence="8 9">
    <name type="scientific">Virgibacillus natechei</name>
    <dbReference type="NCBI Taxonomy" id="1216297"/>
    <lineage>
        <taxon>Bacteria</taxon>
        <taxon>Bacillati</taxon>
        <taxon>Bacillota</taxon>
        <taxon>Bacilli</taxon>
        <taxon>Bacillales</taxon>
        <taxon>Bacillaceae</taxon>
        <taxon>Virgibacillus</taxon>
    </lineage>
</organism>
<dbReference type="SUPFAM" id="SSF101498">
    <property type="entry name" value="Anti-sigma factor FlgM"/>
    <property type="match status" value="1"/>
</dbReference>
<evidence type="ECO:0000256" key="4">
    <source>
        <dbReference type="ARBA" id="ARBA00022795"/>
    </source>
</evidence>
<keyword evidence="8" id="KW-0282">Flagellum</keyword>
<dbReference type="EMBL" id="JAGGKX010000022">
    <property type="protein sequence ID" value="MBP1971173.1"/>
    <property type="molecule type" value="Genomic_DNA"/>
</dbReference>
<evidence type="ECO:0000313" key="8">
    <source>
        <dbReference type="EMBL" id="MBP1971173.1"/>
    </source>
</evidence>
<reference evidence="8 9" key="1">
    <citation type="submission" date="2021-03" db="EMBL/GenBank/DDBJ databases">
        <title>Genomic Encyclopedia of Type Strains, Phase IV (KMG-IV): sequencing the most valuable type-strain genomes for metagenomic binning, comparative biology and taxonomic classification.</title>
        <authorList>
            <person name="Goeker M."/>
        </authorList>
    </citation>
    <scope>NUCLEOTIDE SEQUENCE [LARGE SCALE GENOMIC DNA]</scope>
    <source>
        <strain evidence="8 9">DSM 25609</strain>
    </source>
</reference>
<keyword evidence="8" id="KW-0966">Cell projection</keyword>
<gene>
    <name evidence="8" type="ORF">J2Z83_003312</name>
</gene>
<comment type="caution">
    <text evidence="8">The sequence shown here is derived from an EMBL/GenBank/DDBJ whole genome shotgun (WGS) entry which is preliminary data.</text>
</comment>
<dbReference type="InterPro" id="IPR035890">
    <property type="entry name" value="Anti-sigma-28_factor_FlgM_sf"/>
</dbReference>
<dbReference type="InterPro" id="IPR007412">
    <property type="entry name" value="FlgM"/>
</dbReference>
<sequence length="87" mass="10260">MKINGPNQTNFNPYKNQMQKQADYKNEVNKKDQIEISSQAKQLQENEKPHVQRASYVQEIKNAVESGEYKVNPERTAEKMIDFWSKK</sequence>
<dbReference type="Gene3D" id="6.10.140.30">
    <property type="entry name" value="Anti-sigma-28 factor FlgM"/>
    <property type="match status" value="1"/>
</dbReference>
<evidence type="ECO:0000256" key="2">
    <source>
        <dbReference type="ARBA" id="ARBA00017823"/>
    </source>
</evidence>
<feature type="domain" description="Anti-sigma-28 factor FlgM C-terminal" evidence="7">
    <location>
        <begin position="32"/>
        <end position="82"/>
    </location>
</feature>
<keyword evidence="4" id="KW-1005">Bacterial flagellum biogenesis</keyword>
<dbReference type="InterPro" id="IPR031316">
    <property type="entry name" value="FlgM_C"/>
</dbReference>
<keyword evidence="8" id="KW-0969">Cilium</keyword>
<evidence type="ECO:0000256" key="1">
    <source>
        <dbReference type="ARBA" id="ARBA00005322"/>
    </source>
</evidence>
<evidence type="ECO:0000256" key="6">
    <source>
        <dbReference type="ARBA" id="ARBA00023163"/>
    </source>
</evidence>
<name>A0ABS4IJN8_9BACI</name>
<dbReference type="Proteomes" id="UP001519345">
    <property type="component" value="Unassembled WGS sequence"/>
</dbReference>
<dbReference type="NCBIfam" id="TIGR03824">
    <property type="entry name" value="FlgM_jcvi"/>
    <property type="match status" value="1"/>
</dbReference>
<protein>
    <recommendedName>
        <fullName evidence="2">Negative regulator of flagellin synthesis</fullName>
    </recommendedName>
</protein>
<dbReference type="RefSeq" id="WP_209464242.1">
    <property type="nucleotide sequence ID" value="NZ_CP110224.1"/>
</dbReference>
<evidence type="ECO:0000256" key="3">
    <source>
        <dbReference type="ARBA" id="ARBA00022491"/>
    </source>
</evidence>